<dbReference type="Proteomes" id="UP001164632">
    <property type="component" value="Chromosome"/>
</dbReference>
<name>A0AA47E4V9_9GAMM</name>
<evidence type="ECO:0000259" key="3">
    <source>
        <dbReference type="PROSITE" id="PS51186"/>
    </source>
</evidence>
<dbReference type="RefSeq" id="WP_267932501.1">
    <property type="nucleotide sequence ID" value="NZ_CP113257.1"/>
</dbReference>
<dbReference type="EMBL" id="CP113257">
    <property type="protein sequence ID" value="WAE54197.1"/>
    <property type="molecule type" value="Genomic_DNA"/>
</dbReference>
<dbReference type="AlphaFoldDB" id="A0AA47E4V9"/>
<dbReference type="InterPro" id="IPR016181">
    <property type="entry name" value="Acyl_CoA_acyltransferase"/>
</dbReference>
<reference evidence="4" key="1">
    <citation type="submission" date="2022-11" db="EMBL/GenBank/DDBJ databases">
        <title>Genomic of Pseudomonas TF18.</title>
        <authorList>
            <person name="Liu T."/>
        </authorList>
    </citation>
    <scope>NUCLEOTIDE SEQUENCE</scope>
    <source>
        <strain evidence="4">TF18</strain>
    </source>
</reference>
<keyword evidence="2" id="KW-0012">Acyltransferase</keyword>
<dbReference type="PANTHER" id="PTHR43877">
    <property type="entry name" value="AMINOALKYLPHOSPHONATE N-ACETYLTRANSFERASE-RELATED-RELATED"/>
    <property type="match status" value="1"/>
</dbReference>
<keyword evidence="1" id="KW-0808">Transferase</keyword>
<dbReference type="PROSITE" id="PS51186">
    <property type="entry name" value="GNAT"/>
    <property type="match status" value="1"/>
</dbReference>
<dbReference type="PANTHER" id="PTHR43877:SF2">
    <property type="entry name" value="AMINOALKYLPHOSPHONATE N-ACETYLTRANSFERASE-RELATED"/>
    <property type="match status" value="1"/>
</dbReference>
<dbReference type="InterPro" id="IPR000182">
    <property type="entry name" value="GNAT_dom"/>
</dbReference>
<evidence type="ECO:0000256" key="2">
    <source>
        <dbReference type="ARBA" id="ARBA00023315"/>
    </source>
</evidence>
<organism evidence="4 5">
    <name type="scientific">Stutzerimonas frequens</name>
    <dbReference type="NCBI Taxonomy" id="2968969"/>
    <lineage>
        <taxon>Bacteria</taxon>
        <taxon>Pseudomonadati</taxon>
        <taxon>Pseudomonadota</taxon>
        <taxon>Gammaproteobacteria</taxon>
        <taxon>Pseudomonadales</taxon>
        <taxon>Pseudomonadaceae</taxon>
        <taxon>Stutzerimonas</taxon>
    </lineage>
</organism>
<dbReference type="InterPro" id="IPR050832">
    <property type="entry name" value="Bact_Acetyltransf"/>
</dbReference>
<dbReference type="Pfam" id="PF00583">
    <property type="entry name" value="Acetyltransf_1"/>
    <property type="match status" value="1"/>
</dbReference>
<evidence type="ECO:0000313" key="5">
    <source>
        <dbReference type="Proteomes" id="UP001164632"/>
    </source>
</evidence>
<dbReference type="GO" id="GO:0016747">
    <property type="term" value="F:acyltransferase activity, transferring groups other than amino-acyl groups"/>
    <property type="evidence" value="ECO:0007669"/>
    <property type="project" value="InterPro"/>
</dbReference>
<feature type="domain" description="N-acetyltransferase" evidence="3">
    <location>
        <begin position="8"/>
        <end position="155"/>
    </location>
</feature>
<protein>
    <submittedName>
        <fullName evidence="4">GNAT family N-acetyltransferase</fullName>
    </submittedName>
</protein>
<dbReference type="SUPFAM" id="SSF55729">
    <property type="entry name" value="Acyl-CoA N-acyltransferases (Nat)"/>
    <property type="match status" value="1"/>
</dbReference>
<accession>A0AA47E4V9</accession>
<dbReference type="Gene3D" id="3.40.630.30">
    <property type="match status" value="1"/>
</dbReference>
<evidence type="ECO:0000313" key="4">
    <source>
        <dbReference type="EMBL" id="WAE54197.1"/>
    </source>
</evidence>
<dbReference type="CDD" id="cd04301">
    <property type="entry name" value="NAT_SF"/>
    <property type="match status" value="1"/>
</dbReference>
<sequence length="155" mass="16826">MTHHRKTVSIRCASEEDIPALCGLLGQLFAQEAEFAPDPAAQQRGLHAIVGDAQKGQLLVACQDERIVAMVSLLYSVSTALGARVALLEDMVVDAAHRGDGIGSALLRYAIDFAREQGCRRITLLTDQDNRAAQRFYARHGFGQSPMIALRLALP</sequence>
<gene>
    <name evidence="4" type="ORF">OSV15_08565</name>
</gene>
<proteinExistence type="predicted"/>
<evidence type="ECO:0000256" key="1">
    <source>
        <dbReference type="ARBA" id="ARBA00022679"/>
    </source>
</evidence>